<dbReference type="OrthoDB" id="10063408at2759"/>
<organism evidence="2 3">
    <name type="scientific">Stichopus japonicus</name>
    <name type="common">Sea cucumber</name>
    <dbReference type="NCBI Taxonomy" id="307972"/>
    <lineage>
        <taxon>Eukaryota</taxon>
        <taxon>Metazoa</taxon>
        <taxon>Echinodermata</taxon>
        <taxon>Eleutherozoa</taxon>
        <taxon>Echinozoa</taxon>
        <taxon>Holothuroidea</taxon>
        <taxon>Aspidochirotacea</taxon>
        <taxon>Aspidochirotida</taxon>
        <taxon>Stichopodidae</taxon>
        <taxon>Apostichopus</taxon>
    </lineage>
</organism>
<gene>
    <name evidence="2" type="ORF">BSL78_20683</name>
</gene>
<dbReference type="AlphaFoldDB" id="A0A2G8K386"/>
<proteinExistence type="predicted"/>
<name>A0A2G8K386_STIJA</name>
<dbReference type="InterPro" id="IPR041320">
    <property type="entry name" value="CxC1"/>
</dbReference>
<comment type="caution">
    <text evidence="2">The sequence shown here is derived from an EMBL/GenBank/DDBJ whole genome shotgun (WGS) entry which is preliminary data.</text>
</comment>
<dbReference type="Proteomes" id="UP000230750">
    <property type="component" value="Unassembled WGS sequence"/>
</dbReference>
<evidence type="ECO:0000313" key="3">
    <source>
        <dbReference type="Proteomes" id="UP000230750"/>
    </source>
</evidence>
<evidence type="ECO:0000313" key="2">
    <source>
        <dbReference type="EMBL" id="PIK42454.1"/>
    </source>
</evidence>
<dbReference type="Pfam" id="PF18758">
    <property type="entry name" value="KDZ"/>
    <property type="match status" value="1"/>
</dbReference>
<dbReference type="Pfam" id="PF18802">
    <property type="entry name" value="CxC1"/>
    <property type="match status" value="1"/>
</dbReference>
<keyword evidence="3" id="KW-1185">Reference proteome</keyword>
<dbReference type="InterPro" id="IPR040521">
    <property type="entry name" value="KDZ"/>
</dbReference>
<protein>
    <recommendedName>
        <fullName evidence="1">CxC1-like cysteine cluster associated with KDZ transposases domain-containing protein</fullName>
    </recommendedName>
</protein>
<sequence>MPPKKKIKRKRLVFIKTHQQRPVCYKVPVKFFPVNIPHVSTENVCDRTAPSTSRTPSMDHVAAEVRIEKSPSAAETEPTKKEEEVRAWQNIRRNVQTAYIESSVPSCTCCQDGVRSTFNFKKELKATHHEDCGNVFMRSMDVFDHRGRGHTCDFIFCSCVPEVESLVRCGYWPSSAKGPRCAIRIELLEWMRVLLLETQSSLRAICHSLQWKNYMSDAETAYLYRTLTHETFEEFRFFHYKTERLPEEEEGLYDDGSACPACPKEEVDDYVDQYNTRHLVRKNIKTKNKTANLDATGVFGSACRHGVPRLFLSMRHGERYAYPALLLKKLLTGSTLHHHVIYDIACKFDTHIKKNLPQLTGYDLALPVFHAYGHKVQCQVAYSTRWRKDYGLTDGEGMERLWSYLRKFAHITKEMTPSHRIDLLSDALRHFAMGKVCNQ</sequence>
<dbReference type="PANTHER" id="PTHR33096">
    <property type="entry name" value="CXC2 DOMAIN-CONTAINING PROTEIN"/>
    <property type="match status" value="1"/>
</dbReference>
<evidence type="ECO:0000259" key="1">
    <source>
        <dbReference type="Pfam" id="PF18802"/>
    </source>
</evidence>
<dbReference type="EMBL" id="MRZV01000934">
    <property type="protein sequence ID" value="PIK42454.1"/>
    <property type="molecule type" value="Genomic_DNA"/>
</dbReference>
<reference evidence="2 3" key="1">
    <citation type="journal article" date="2017" name="PLoS Biol.">
        <title>The sea cucumber genome provides insights into morphological evolution and visceral regeneration.</title>
        <authorList>
            <person name="Zhang X."/>
            <person name="Sun L."/>
            <person name="Yuan J."/>
            <person name="Sun Y."/>
            <person name="Gao Y."/>
            <person name="Zhang L."/>
            <person name="Li S."/>
            <person name="Dai H."/>
            <person name="Hamel J.F."/>
            <person name="Liu C."/>
            <person name="Yu Y."/>
            <person name="Liu S."/>
            <person name="Lin W."/>
            <person name="Guo K."/>
            <person name="Jin S."/>
            <person name="Xu P."/>
            <person name="Storey K.B."/>
            <person name="Huan P."/>
            <person name="Zhang T."/>
            <person name="Zhou Y."/>
            <person name="Zhang J."/>
            <person name="Lin C."/>
            <person name="Li X."/>
            <person name="Xing L."/>
            <person name="Huo D."/>
            <person name="Sun M."/>
            <person name="Wang L."/>
            <person name="Mercier A."/>
            <person name="Li F."/>
            <person name="Yang H."/>
            <person name="Xiang J."/>
        </authorList>
    </citation>
    <scope>NUCLEOTIDE SEQUENCE [LARGE SCALE GENOMIC DNA]</scope>
    <source>
        <strain evidence="2">Shaxun</strain>
        <tissue evidence="2">Muscle</tissue>
    </source>
</reference>
<accession>A0A2G8K386</accession>
<feature type="domain" description="CxC1-like cysteine cluster associated with KDZ transposases" evidence="1">
    <location>
        <begin position="131"/>
        <end position="198"/>
    </location>
</feature>
<dbReference type="PANTHER" id="PTHR33096:SF1">
    <property type="entry name" value="CXC1-LIKE CYSTEINE CLUSTER ASSOCIATED WITH KDZ TRANSPOSASES DOMAIN-CONTAINING PROTEIN"/>
    <property type="match status" value="1"/>
</dbReference>
<feature type="non-terminal residue" evidence="2">
    <location>
        <position position="439"/>
    </location>
</feature>